<dbReference type="KEGG" id="whj:H9Q79_17425"/>
<dbReference type="PROSITE" id="PS51782">
    <property type="entry name" value="LYSM"/>
    <property type="match status" value="1"/>
</dbReference>
<sequence>MELIKNHLHQLNMKSEAVSQVTFDEDYNVPDVKPDVGRMIQKKGEVTVAEVQVNEGRAKIAGSLCFSLLYVSDGEEKKVYSLEGELPIDESLNLDGLSSGDKICLKWEIEDLSIHLINSRKLNVKAIVTFNASVEELADIELPTDLKEPEDVSVKKKNIRVLELGVHKKDTLRVKKEMTIASNKPNIHGILWKDIEIRGMDLRAEEDKMSVKGELFVFVLYAGADEDNPLQWLEQAIPFSGEVECAGCTSDMIPNIEVTMIQNTMEIAPDADGEERMLQMDVVLELDLKLYQETVSELLQDVYTPKKQAVLVSSPKILESLLVRNFSKCRVSDRLQMDGVQNKVLQICHGEGTIKVDEVKIVENGIQVDGVVELRILYIITDDEMPFYSMESAIPFTHVIEAPGISGDCRYYLRTDLEQLSTTMIDSNEIEVKAVINLNAVVLARQEEEIIDEIREEDLDMEKLQSMPGIVCYLVQPGDTLWDIAKRFYTTVEEIQKINDLKGETINPMDSLLLVKKVE</sequence>
<dbReference type="Pfam" id="PF12673">
    <property type="entry name" value="SipL"/>
    <property type="match status" value="3"/>
</dbReference>
<keyword evidence="3" id="KW-1185">Reference proteome</keyword>
<evidence type="ECO:0000313" key="2">
    <source>
        <dbReference type="EMBL" id="QNM08607.1"/>
    </source>
</evidence>
<dbReference type="InterPro" id="IPR036779">
    <property type="entry name" value="LysM_dom_sf"/>
</dbReference>
<dbReference type="InterPro" id="IPR018392">
    <property type="entry name" value="LysM"/>
</dbReference>
<dbReference type="InterPro" id="IPR024300">
    <property type="entry name" value="SipL_SPOCS_dom"/>
</dbReference>
<evidence type="ECO:0000313" key="3">
    <source>
        <dbReference type="Proteomes" id="UP000515860"/>
    </source>
</evidence>
<dbReference type="SUPFAM" id="SSF54106">
    <property type="entry name" value="LysM domain"/>
    <property type="match status" value="1"/>
</dbReference>
<dbReference type="Proteomes" id="UP000515860">
    <property type="component" value="Chromosome"/>
</dbReference>
<dbReference type="AlphaFoldDB" id="A0A7G9GCS5"/>
<dbReference type="Gene3D" id="3.10.350.10">
    <property type="entry name" value="LysM domain"/>
    <property type="match status" value="1"/>
</dbReference>
<name>A0A7G9GCS5_9FIRM</name>
<dbReference type="EMBL" id="CP060635">
    <property type="protein sequence ID" value="QNM08607.1"/>
    <property type="molecule type" value="Genomic_DNA"/>
</dbReference>
<evidence type="ECO:0000259" key="1">
    <source>
        <dbReference type="PROSITE" id="PS51782"/>
    </source>
</evidence>
<proteinExistence type="predicted"/>
<gene>
    <name evidence="2" type="ORF">H9Q79_17425</name>
</gene>
<accession>A0A7G9GCS5</accession>
<organism evidence="2 3">
    <name type="scientific">Wansuia hejianensis</name>
    <dbReference type="NCBI Taxonomy" id="2763667"/>
    <lineage>
        <taxon>Bacteria</taxon>
        <taxon>Bacillati</taxon>
        <taxon>Bacillota</taxon>
        <taxon>Clostridia</taxon>
        <taxon>Lachnospirales</taxon>
        <taxon>Lachnospiraceae</taxon>
        <taxon>Wansuia</taxon>
    </lineage>
</organism>
<dbReference type="Pfam" id="PF01476">
    <property type="entry name" value="LysM"/>
    <property type="match status" value="1"/>
</dbReference>
<feature type="domain" description="LysM" evidence="1">
    <location>
        <begin position="471"/>
        <end position="514"/>
    </location>
</feature>
<dbReference type="CDD" id="cd00118">
    <property type="entry name" value="LysM"/>
    <property type="match status" value="1"/>
</dbReference>
<protein>
    <submittedName>
        <fullName evidence="2">DUF3794 domain-containing protein</fullName>
    </submittedName>
</protein>
<dbReference type="RefSeq" id="WP_118644704.1">
    <property type="nucleotide sequence ID" value="NZ_CP060635.1"/>
</dbReference>
<reference evidence="2 3" key="1">
    <citation type="submission" date="2020-08" db="EMBL/GenBank/DDBJ databases">
        <authorList>
            <person name="Liu C."/>
            <person name="Sun Q."/>
        </authorList>
    </citation>
    <scope>NUCLEOTIDE SEQUENCE [LARGE SCALE GENOMIC DNA]</scope>
    <source>
        <strain evidence="2 3">NSJ-29</strain>
    </source>
</reference>
<dbReference type="SMART" id="SM00257">
    <property type="entry name" value="LysM"/>
    <property type="match status" value="1"/>
</dbReference>